<evidence type="ECO:0000313" key="2">
    <source>
        <dbReference type="EMBL" id="KAK4345150.1"/>
    </source>
</evidence>
<accession>A0AAE1R4P7</accession>
<sequence>MTGLSLSQCILAKIAKLHRIRDSTMTTTGKCTDAMAKLVTLDDGVSCRLSSLTFGSFLPAQFQSIAEHTKESGSDSDSQKSIQLEEYGNPMVASHPAVRKLQFSEAATSTQPTPIGEKDYRENRIAQKGFCTVPSSSQ</sequence>
<evidence type="ECO:0000256" key="1">
    <source>
        <dbReference type="SAM" id="MobiDB-lite"/>
    </source>
</evidence>
<dbReference type="Proteomes" id="UP001291623">
    <property type="component" value="Unassembled WGS sequence"/>
</dbReference>
<keyword evidence="3" id="KW-1185">Reference proteome</keyword>
<reference evidence="2" key="1">
    <citation type="submission" date="2023-12" db="EMBL/GenBank/DDBJ databases">
        <title>Genome assembly of Anisodus tanguticus.</title>
        <authorList>
            <person name="Wang Y.-J."/>
        </authorList>
    </citation>
    <scope>NUCLEOTIDE SEQUENCE</scope>
    <source>
        <strain evidence="2">KB-2021</strain>
        <tissue evidence="2">Leaf</tissue>
    </source>
</reference>
<feature type="region of interest" description="Disordered" evidence="1">
    <location>
        <begin position="102"/>
        <end position="138"/>
    </location>
</feature>
<dbReference type="EMBL" id="JAVYJV010000019">
    <property type="protein sequence ID" value="KAK4345150.1"/>
    <property type="molecule type" value="Genomic_DNA"/>
</dbReference>
<organism evidence="2 3">
    <name type="scientific">Anisodus tanguticus</name>
    <dbReference type="NCBI Taxonomy" id="243964"/>
    <lineage>
        <taxon>Eukaryota</taxon>
        <taxon>Viridiplantae</taxon>
        <taxon>Streptophyta</taxon>
        <taxon>Embryophyta</taxon>
        <taxon>Tracheophyta</taxon>
        <taxon>Spermatophyta</taxon>
        <taxon>Magnoliopsida</taxon>
        <taxon>eudicotyledons</taxon>
        <taxon>Gunneridae</taxon>
        <taxon>Pentapetalae</taxon>
        <taxon>asterids</taxon>
        <taxon>lamiids</taxon>
        <taxon>Solanales</taxon>
        <taxon>Solanaceae</taxon>
        <taxon>Solanoideae</taxon>
        <taxon>Hyoscyameae</taxon>
        <taxon>Anisodus</taxon>
    </lineage>
</organism>
<protein>
    <submittedName>
        <fullName evidence="2">Uncharacterized protein</fullName>
    </submittedName>
</protein>
<name>A0AAE1R4P7_9SOLA</name>
<comment type="caution">
    <text evidence="2">The sequence shown here is derived from an EMBL/GenBank/DDBJ whole genome shotgun (WGS) entry which is preliminary data.</text>
</comment>
<gene>
    <name evidence="2" type="ORF">RND71_035326</name>
</gene>
<evidence type="ECO:0000313" key="3">
    <source>
        <dbReference type="Proteomes" id="UP001291623"/>
    </source>
</evidence>
<feature type="compositionally biased region" description="Basic and acidic residues" evidence="1">
    <location>
        <begin position="116"/>
        <end position="125"/>
    </location>
</feature>
<dbReference type="AlphaFoldDB" id="A0AAE1R4P7"/>
<proteinExistence type="predicted"/>